<dbReference type="NCBIfam" id="NF005722">
    <property type="entry name" value="PRK07539.1-2"/>
    <property type="match status" value="1"/>
</dbReference>
<dbReference type="FunFam" id="1.10.10.1590:FF:000001">
    <property type="entry name" value="NADH-quinone oxidoreductase subunit E"/>
    <property type="match status" value="1"/>
</dbReference>
<evidence type="ECO:0000256" key="5">
    <source>
        <dbReference type="ARBA" id="ARBA00023014"/>
    </source>
</evidence>
<proteinExistence type="inferred from homology"/>
<feature type="binding site" evidence="7">
    <location>
        <position position="94"/>
    </location>
    <ligand>
        <name>[2Fe-2S] cluster</name>
        <dbReference type="ChEBI" id="CHEBI:190135"/>
    </ligand>
</feature>
<dbReference type="EMBL" id="QZKI01000115">
    <property type="protein sequence ID" value="RJP66498.1"/>
    <property type="molecule type" value="Genomic_DNA"/>
</dbReference>
<keyword evidence="8" id="KW-0472">Membrane</keyword>
<comment type="caution">
    <text evidence="9">The sequence shown here is derived from an EMBL/GenBank/DDBJ whole genome shotgun (WGS) entry which is preliminary data.</text>
</comment>
<comment type="cofactor">
    <cofactor evidence="6">
        <name>[2Fe-2S] cluster</name>
        <dbReference type="ChEBI" id="CHEBI:190135"/>
    </cofactor>
</comment>
<dbReference type="InterPro" id="IPR042128">
    <property type="entry name" value="NuoE_dom"/>
</dbReference>
<feature type="binding site" evidence="7">
    <location>
        <position position="135"/>
    </location>
    <ligand>
        <name>[2Fe-2S] cluster</name>
        <dbReference type="ChEBI" id="CHEBI:190135"/>
    </ligand>
</feature>
<gene>
    <name evidence="9" type="primary">nuoE</name>
    <name evidence="9" type="ORF">C4532_15980</name>
</gene>
<dbReference type="InterPro" id="IPR036249">
    <property type="entry name" value="Thioredoxin-like_sf"/>
</dbReference>
<feature type="binding site" evidence="7">
    <location>
        <position position="139"/>
    </location>
    <ligand>
        <name>[2Fe-2S] cluster</name>
        <dbReference type="ChEBI" id="CHEBI:190135"/>
    </ligand>
</feature>
<evidence type="ECO:0000313" key="9">
    <source>
        <dbReference type="EMBL" id="RJP66498.1"/>
    </source>
</evidence>
<dbReference type="GO" id="GO:0051537">
    <property type="term" value="F:2 iron, 2 sulfur cluster binding"/>
    <property type="evidence" value="ECO:0007669"/>
    <property type="project" value="UniProtKB-KW"/>
</dbReference>
<dbReference type="GO" id="GO:0046872">
    <property type="term" value="F:metal ion binding"/>
    <property type="evidence" value="ECO:0007669"/>
    <property type="project" value="UniProtKB-KW"/>
</dbReference>
<comment type="similarity">
    <text evidence="1">Belongs to the complex I 24 kDa subunit family.</text>
</comment>
<evidence type="ECO:0000256" key="1">
    <source>
        <dbReference type="ARBA" id="ARBA00010643"/>
    </source>
</evidence>
<dbReference type="FunFam" id="3.40.30.10:FF:000015">
    <property type="entry name" value="NADH-quinone oxidoreductase subunit E"/>
    <property type="match status" value="1"/>
</dbReference>
<dbReference type="PANTHER" id="PTHR43342:SF2">
    <property type="entry name" value="POTENTIAL NAD-REDUCING HYDROGENASE SUBUNIT"/>
    <property type="match status" value="1"/>
</dbReference>
<name>A0A419ESG3_9BACT</name>
<evidence type="ECO:0000313" key="10">
    <source>
        <dbReference type="Proteomes" id="UP000285961"/>
    </source>
</evidence>
<protein>
    <submittedName>
        <fullName evidence="9">NADH-quinone oxidoreductase subunit NuoE</fullName>
        <ecNumber evidence="9">1.6.5.11</ecNumber>
    </submittedName>
</protein>
<dbReference type="Proteomes" id="UP000285961">
    <property type="component" value="Unassembled WGS sequence"/>
</dbReference>
<evidence type="ECO:0000256" key="2">
    <source>
        <dbReference type="ARBA" id="ARBA00022714"/>
    </source>
</evidence>
<dbReference type="InterPro" id="IPR028431">
    <property type="entry name" value="NADP_DH_HndA-like"/>
</dbReference>
<comment type="cofactor">
    <cofactor evidence="7">
        <name>[2Fe-2S] cluster</name>
        <dbReference type="ChEBI" id="CHEBI:190135"/>
    </cofactor>
    <text evidence="7">Binds 1 [2Fe-2S] cluster.</text>
</comment>
<dbReference type="PIRSF" id="PIRSF000216">
    <property type="entry name" value="NADH_DH_24kDa"/>
    <property type="match status" value="1"/>
</dbReference>
<dbReference type="Gene3D" id="3.40.30.10">
    <property type="entry name" value="Glutaredoxin"/>
    <property type="match status" value="1"/>
</dbReference>
<dbReference type="AlphaFoldDB" id="A0A419ESG3"/>
<keyword evidence="9" id="KW-0560">Oxidoreductase</keyword>
<dbReference type="CDD" id="cd03064">
    <property type="entry name" value="TRX_Fd_NuoE"/>
    <property type="match status" value="1"/>
</dbReference>
<evidence type="ECO:0000256" key="4">
    <source>
        <dbReference type="ARBA" id="ARBA00023004"/>
    </source>
</evidence>
<reference evidence="9 10" key="1">
    <citation type="journal article" date="2017" name="ISME J.">
        <title>Energy and carbon metabolisms in a deep terrestrial subsurface fluid microbial community.</title>
        <authorList>
            <person name="Momper L."/>
            <person name="Jungbluth S.P."/>
            <person name="Lee M.D."/>
            <person name="Amend J.P."/>
        </authorList>
    </citation>
    <scope>NUCLEOTIDE SEQUENCE [LARGE SCALE GENOMIC DNA]</scope>
    <source>
        <strain evidence="9">SURF_17</strain>
    </source>
</reference>
<feature type="transmembrane region" description="Helical" evidence="8">
    <location>
        <begin position="60"/>
        <end position="81"/>
    </location>
</feature>
<keyword evidence="8" id="KW-1133">Transmembrane helix</keyword>
<dbReference type="InterPro" id="IPR041921">
    <property type="entry name" value="NuoE_N"/>
</dbReference>
<dbReference type="EC" id="1.6.5.11" evidence="9"/>
<evidence type="ECO:0000256" key="7">
    <source>
        <dbReference type="PIRSR" id="PIRSR000216-1"/>
    </source>
</evidence>
<keyword evidence="8" id="KW-0812">Transmembrane</keyword>
<dbReference type="PANTHER" id="PTHR43342">
    <property type="entry name" value="NADH-QUINONE OXIDOREDUCTASE, E SUBUNIT"/>
    <property type="match status" value="1"/>
</dbReference>
<keyword evidence="5 7" id="KW-0411">Iron-sulfur</keyword>
<dbReference type="SUPFAM" id="SSF52833">
    <property type="entry name" value="Thioredoxin-like"/>
    <property type="match status" value="1"/>
</dbReference>
<accession>A0A419ESG3</accession>
<sequence length="175" mass="19757">MNRECICEKEGVVDEFTEEQWRQVDAIIAKYRTKPGSLIPVLEEVQGITGYLPEPVQRRVAFGLGLPLSQVYGVVTFYSFFTMTPRGKHQVRVCLGTACHVRGSKRILEELEHKLGIEPGECTEDRKYSLDIVRCVGACGLAPVMVVDEDTHRQVKVAKLDQIMQKYNGSENPEE</sequence>
<dbReference type="Pfam" id="PF01257">
    <property type="entry name" value="2Fe-2S_thioredx"/>
    <property type="match status" value="1"/>
</dbReference>
<keyword evidence="3 7" id="KW-0479">Metal-binding</keyword>
<dbReference type="Gene3D" id="1.10.10.1590">
    <property type="entry name" value="NADH-quinone oxidoreductase subunit E"/>
    <property type="match status" value="1"/>
</dbReference>
<organism evidence="9 10">
    <name type="scientific">Candidatus Abyssobacteria bacterium SURF_17</name>
    <dbReference type="NCBI Taxonomy" id="2093361"/>
    <lineage>
        <taxon>Bacteria</taxon>
        <taxon>Pseudomonadati</taxon>
        <taxon>Candidatus Hydrogenedentota</taxon>
        <taxon>Candidatus Abyssobacteria</taxon>
    </lineage>
</organism>
<dbReference type="GO" id="GO:0016491">
    <property type="term" value="F:oxidoreductase activity"/>
    <property type="evidence" value="ECO:0007669"/>
    <property type="project" value="UniProtKB-KW"/>
</dbReference>
<keyword evidence="2 7" id="KW-0001">2Fe-2S</keyword>
<evidence type="ECO:0000256" key="8">
    <source>
        <dbReference type="SAM" id="Phobius"/>
    </source>
</evidence>
<keyword evidence="4 7" id="KW-0408">Iron</keyword>
<evidence type="ECO:0000256" key="3">
    <source>
        <dbReference type="ARBA" id="ARBA00022723"/>
    </source>
</evidence>
<feature type="binding site" evidence="7">
    <location>
        <position position="99"/>
    </location>
    <ligand>
        <name>[2Fe-2S] cluster</name>
        <dbReference type="ChEBI" id="CHEBI:190135"/>
    </ligand>
</feature>
<evidence type="ECO:0000256" key="6">
    <source>
        <dbReference type="ARBA" id="ARBA00034078"/>
    </source>
</evidence>
<dbReference type="InterPro" id="IPR002023">
    <property type="entry name" value="NuoE-like"/>
</dbReference>